<evidence type="ECO:0000256" key="19">
    <source>
        <dbReference type="ARBA" id="ARBA00047808"/>
    </source>
</evidence>
<evidence type="ECO:0000256" key="22">
    <source>
        <dbReference type="PIRNR" id="PIRNR001563"/>
    </source>
</evidence>
<evidence type="ECO:0000256" key="18">
    <source>
        <dbReference type="ARBA" id="ARBA00047493"/>
    </source>
</evidence>
<keyword evidence="10" id="KW-0479">Metal-binding</keyword>
<dbReference type="PANTHER" id="PTHR11136">
    <property type="entry name" value="FOLYLPOLYGLUTAMATE SYNTHASE-RELATED"/>
    <property type="match status" value="1"/>
</dbReference>
<evidence type="ECO:0000256" key="12">
    <source>
        <dbReference type="ARBA" id="ARBA00022840"/>
    </source>
</evidence>
<dbReference type="PROSITE" id="PS01012">
    <property type="entry name" value="FOLYLPOLYGLU_SYNT_2"/>
    <property type="match status" value="1"/>
</dbReference>
<organism evidence="25 26">
    <name type="scientific">Ginsengibacter hankyongi</name>
    <dbReference type="NCBI Taxonomy" id="2607284"/>
    <lineage>
        <taxon>Bacteria</taxon>
        <taxon>Pseudomonadati</taxon>
        <taxon>Bacteroidota</taxon>
        <taxon>Chitinophagia</taxon>
        <taxon>Chitinophagales</taxon>
        <taxon>Chitinophagaceae</taxon>
        <taxon>Ginsengibacter</taxon>
    </lineage>
</organism>
<name>A0A5J5IKD8_9BACT</name>
<dbReference type="NCBIfam" id="TIGR01499">
    <property type="entry name" value="folC"/>
    <property type="match status" value="1"/>
</dbReference>
<dbReference type="InterPro" id="IPR004101">
    <property type="entry name" value="Mur_ligase_C"/>
</dbReference>
<dbReference type="Proteomes" id="UP000326903">
    <property type="component" value="Unassembled WGS sequence"/>
</dbReference>
<evidence type="ECO:0000256" key="21">
    <source>
        <dbReference type="ARBA" id="ARBA00049161"/>
    </source>
</evidence>
<comment type="pathway">
    <text evidence="3">Cofactor biosynthesis; tetrahydrofolate biosynthesis; 7,8-dihydrofolate from 2-amino-4-hydroxy-6-hydroxymethyl-7,8-dihydropteridine diphosphate and 4-aminobenzoate: step 2/2.</text>
</comment>
<comment type="catalytic activity">
    <reaction evidence="18">
        <text>(6S)-5,6,7,8-tetrahydrofolyl-(gamma-L-Glu)(n) + L-glutamate + ATP = (6S)-5,6,7,8-tetrahydrofolyl-(gamma-L-Glu)(n+1) + ADP + phosphate + H(+)</text>
        <dbReference type="Rhea" id="RHEA:10580"/>
        <dbReference type="Rhea" id="RHEA-COMP:14738"/>
        <dbReference type="Rhea" id="RHEA-COMP:14740"/>
        <dbReference type="ChEBI" id="CHEBI:15378"/>
        <dbReference type="ChEBI" id="CHEBI:29985"/>
        <dbReference type="ChEBI" id="CHEBI:30616"/>
        <dbReference type="ChEBI" id="CHEBI:43474"/>
        <dbReference type="ChEBI" id="CHEBI:141005"/>
        <dbReference type="ChEBI" id="CHEBI:456216"/>
        <dbReference type="EC" id="6.3.2.17"/>
    </reaction>
</comment>
<comment type="cofactor">
    <cofactor evidence="1">
        <name>Mg(2+)</name>
        <dbReference type="ChEBI" id="CHEBI:18420"/>
    </cofactor>
</comment>
<protein>
    <recommendedName>
        <fullName evidence="8">Dihydrofolate synthase/folylpolyglutamate synthase</fullName>
        <ecNumber evidence="6">6.3.2.12</ecNumber>
        <ecNumber evidence="7">6.3.2.17</ecNumber>
    </recommendedName>
    <alternativeName>
        <fullName evidence="17">Folylpoly-gamma-glutamate synthetase-dihydrofolate synthetase</fullName>
    </alternativeName>
    <alternativeName>
        <fullName evidence="15">Folylpolyglutamate synthetase</fullName>
    </alternativeName>
    <alternativeName>
        <fullName evidence="16">Tetrahydrofolylpolyglutamate synthase</fullName>
    </alternativeName>
</protein>
<dbReference type="GO" id="GO:0005524">
    <property type="term" value="F:ATP binding"/>
    <property type="evidence" value="ECO:0007669"/>
    <property type="project" value="UniProtKB-KW"/>
</dbReference>
<dbReference type="Pfam" id="PF08245">
    <property type="entry name" value="Mur_ligase_M"/>
    <property type="match status" value="1"/>
</dbReference>
<dbReference type="InterPro" id="IPR036565">
    <property type="entry name" value="Mur-like_cat_sf"/>
</dbReference>
<comment type="catalytic activity">
    <reaction evidence="19">
        <text>10-formyltetrahydrofolyl-(gamma-L-Glu)(n) + L-glutamate + ATP = 10-formyltetrahydrofolyl-(gamma-L-Glu)(n+1) + ADP + phosphate + H(+)</text>
        <dbReference type="Rhea" id="RHEA:51904"/>
        <dbReference type="Rhea" id="RHEA-COMP:13088"/>
        <dbReference type="Rhea" id="RHEA-COMP:14300"/>
        <dbReference type="ChEBI" id="CHEBI:15378"/>
        <dbReference type="ChEBI" id="CHEBI:29985"/>
        <dbReference type="ChEBI" id="CHEBI:30616"/>
        <dbReference type="ChEBI" id="CHEBI:43474"/>
        <dbReference type="ChEBI" id="CHEBI:134413"/>
        <dbReference type="ChEBI" id="CHEBI:456216"/>
        <dbReference type="EC" id="6.3.2.17"/>
    </reaction>
</comment>
<feature type="domain" description="Mur ligase central" evidence="24">
    <location>
        <begin position="51"/>
        <end position="270"/>
    </location>
</feature>
<dbReference type="GO" id="GO:0046872">
    <property type="term" value="F:metal ion binding"/>
    <property type="evidence" value="ECO:0007669"/>
    <property type="project" value="UniProtKB-KW"/>
</dbReference>
<evidence type="ECO:0000256" key="10">
    <source>
        <dbReference type="ARBA" id="ARBA00022723"/>
    </source>
</evidence>
<evidence type="ECO:0000256" key="1">
    <source>
        <dbReference type="ARBA" id="ARBA00001946"/>
    </source>
</evidence>
<comment type="catalytic activity">
    <reaction evidence="21">
        <text>7,8-dihydropteroate + L-glutamate + ATP = 7,8-dihydrofolate + ADP + phosphate + H(+)</text>
        <dbReference type="Rhea" id="RHEA:23584"/>
        <dbReference type="ChEBI" id="CHEBI:15378"/>
        <dbReference type="ChEBI" id="CHEBI:17839"/>
        <dbReference type="ChEBI" id="CHEBI:29985"/>
        <dbReference type="ChEBI" id="CHEBI:30616"/>
        <dbReference type="ChEBI" id="CHEBI:43474"/>
        <dbReference type="ChEBI" id="CHEBI:57451"/>
        <dbReference type="ChEBI" id="CHEBI:456216"/>
        <dbReference type="EC" id="6.3.2.12"/>
    </reaction>
</comment>
<evidence type="ECO:0000313" key="25">
    <source>
        <dbReference type="EMBL" id="KAA9041028.1"/>
    </source>
</evidence>
<evidence type="ECO:0000256" key="11">
    <source>
        <dbReference type="ARBA" id="ARBA00022741"/>
    </source>
</evidence>
<dbReference type="SUPFAM" id="SSF53623">
    <property type="entry name" value="MurD-like peptide ligases, catalytic domain"/>
    <property type="match status" value="1"/>
</dbReference>
<evidence type="ECO:0000256" key="9">
    <source>
        <dbReference type="ARBA" id="ARBA00022598"/>
    </source>
</evidence>
<comment type="catalytic activity">
    <reaction evidence="20">
        <text>(6R)-5,10-methylenetetrahydrofolyl-(gamma-L-Glu)(n) + L-glutamate + ATP = (6R)-5,10-methylenetetrahydrofolyl-(gamma-L-Glu)(n+1) + ADP + phosphate + H(+)</text>
        <dbReference type="Rhea" id="RHEA:51912"/>
        <dbReference type="Rhea" id="RHEA-COMP:13257"/>
        <dbReference type="Rhea" id="RHEA-COMP:13258"/>
        <dbReference type="ChEBI" id="CHEBI:15378"/>
        <dbReference type="ChEBI" id="CHEBI:29985"/>
        <dbReference type="ChEBI" id="CHEBI:30616"/>
        <dbReference type="ChEBI" id="CHEBI:43474"/>
        <dbReference type="ChEBI" id="CHEBI:136572"/>
        <dbReference type="ChEBI" id="CHEBI:456216"/>
        <dbReference type="EC" id="6.3.2.17"/>
    </reaction>
</comment>
<evidence type="ECO:0000256" key="7">
    <source>
        <dbReference type="ARBA" id="ARBA00013025"/>
    </source>
</evidence>
<keyword evidence="11 22" id="KW-0547">Nucleotide-binding</keyword>
<dbReference type="PANTHER" id="PTHR11136:SF0">
    <property type="entry name" value="DIHYDROFOLATE SYNTHETASE-RELATED"/>
    <property type="match status" value="1"/>
</dbReference>
<dbReference type="GO" id="GO:0005737">
    <property type="term" value="C:cytoplasm"/>
    <property type="evidence" value="ECO:0007669"/>
    <property type="project" value="TreeGrafter"/>
</dbReference>
<dbReference type="FunFam" id="3.40.1190.10:FF:000011">
    <property type="entry name" value="Folylpolyglutamate synthase/dihydrofolate synthase"/>
    <property type="match status" value="1"/>
</dbReference>
<gene>
    <name evidence="25" type="ORF">FW778_03025</name>
</gene>
<dbReference type="GO" id="GO:0008841">
    <property type="term" value="F:dihydrofolate synthase activity"/>
    <property type="evidence" value="ECO:0007669"/>
    <property type="project" value="UniProtKB-EC"/>
</dbReference>
<proteinExistence type="inferred from homology"/>
<evidence type="ECO:0000256" key="13">
    <source>
        <dbReference type="ARBA" id="ARBA00022842"/>
    </source>
</evidence>
<evidence type="ECO:0000256" key="2">
    <source>
        <dbReference type="ARBA" id="ARBA00002714"/>
    </source>
</evidence>
<evidence type="ECO:0000259" key="23">
    <source>
        <dbReference type="Pfam" id="PF02875"/>
    </source>
</evidence>
<evidence type="ECO:0000256" key="6">
    <source>
        <dbReference type="ARBA" id="ARBA00013023"/>
    </source>
</evidence>
<reference evidence="25 26" key="1">
    <citation type="submission" date="2019-09" db="EMBL/GenBank/DDBJ databases">
        <title>Draft genome sequence of Ginsengibacter sp. BR5-29.</title>
        <authorList>
            <person name="Im W.-T."/>
        </authorList>
    </citation>
    <scope>NUCLEOTIDE SEQUENCE [LARGE SCALE GENOMIC DNA]</scope>
    <source>
        <strain evidence="25 26">BR5-29</strain>
    </source>
</reference>
<comment type="caution">
    <text evidence="25">The sequence shown here is derived from an EMBL/GenBank/DDBJ whole genome shotgun (WGS) entry which is preliminary data.</text>
</comment>
<comment type="function">
    <text evidence="2">Functions in two distinct reactions of the de novo folate biosynthetic pathway. Catalyzes the addition of a glutamate residue to dihydropteroate (7,8-dihydropteroate or H2Pte) to form dihydrofolate (7,8-dihydrofolate monoglutamate or H2Pte-Glu). Also catalyzes successive additions of L-glutamate to tetrahydrofolate or 10-formyltetrahydrofolate or 5,10-methylenetetrahydrofolate, leading to folylpolyglutamate derivatives.</text>
</comment>
<dbReference type="GO" id="GO:0046656">
    <property type="term" value="P:folic acid biosynthetic process"/>
    <property type="evidence" value="ECO:0007669"/>
    <property type="project" value="UniProtKB-KW"/>
</dbReference>
<dbReference type="Pfam" id="PF02875">
    <property type="entry name" value="Mur_ligase_C"/>
    <property type="match status" value="1"/>
</dbReference>
<sequence length="427" mass="47751">MDYGQTIHYLYNKLPLYSTIGIKAYKADLNNTIALCEYLGDPQNKIKTIHIAGTNGKGSASHMLAAVFQQSGYNTGLYTSPHLKDFRERIKLNGEMIPQDFVIDFVERTKTFSNEINPSFFELTFVMALEYFAQQKVDIAIIETGLGGRLDSTNVITPEVAIITNIGFDHMDILGDTIEKIATEKAGIIKQNIPVIIGETLPSTKTIFLEKAAEKNAPVFFAEEAFKIISATPVSEKLEVEILPNNTAKTKIYNLDLPALYQAKNLRTVLTALDVLQNKYLLKEENIKYALSHVKDITGLHGRWEVIQRNPLVVLDVAHNVDGIQQLINQINNSSYKALHIVFGMVKDKEIEKVLELLPKNATYYFTKAQIPRALPEEELLQRAQKFNLTGSSYDEVNKALNAAMDTATEEDMIIVCGSVFVVGEVN</sequence>
<evidence type="ECO:0000256" key="4">
    <source>
        <dbReference type="ARBA" id="ARBA00005150"/>
    </source>
</evidence>
<dbReference type="InterPro" id="IPR013221">
    <property type="entry name" value="Mur_ligase_cen"/>
</dbReference>
<evidence type="ECO:0000256" key="14">
    <source>
        <dbReference type="ARBA" id="ARBA00022909"/>
    </source>
</evidence>
<accession>A0A5J5IKD8</accession>
<dbReference type="EMBL" id="VYQF01000001">
    <property type="protein sequence ID" value="KAA9041028.1"/>
    <property type="molecule type" value="Genomic_DNA"/>
</dbReference>
<dbReference type="PIRSF" id="PIRSF001563">
    <property type="entry name" value="Folylpolyglu_synth"/>
    <property type="match status" value="1"/>
</dbReference>
<dbReference type="EC" id="6.3.2.12" evidence="6"/>
<evidence type="ECO:0000256" key="15">
    <source>
        <dbReference type="ARBA" id="ARBA00030048"/>
    </source>
</evidence>
<keyword evidence="12 22" id="KW-0067">ATP-binding</keyword>
<comment type="pathway">
    <text evidence="4">Cofactor biosynthesis; tetrahydrofolylpolyglutamate biosynthesis.</text>
</comment>
<dbReference type="InterPro" id="IPR001645">
    <property type="entry name" value="Folylpolyglutamate_synth"/>
</dbReference>
<evidence type="ECO:0000256" key="3">
    <source>
        <dbReference type="ARBA" id="ARBA00004799"/>
    </source>
</evidence>
<evidence type="ECO:0000259" key="24">
    <source>
        <dbReference type="Pfam" id="PF08245"/>
    </source>
</evidence>
<comment type="similarity">
    <text evidence="5 22">Belongs to the folylpolyglutamate synthase family.</text>
</comment>
<dbReference type="SUPFAM" id="SSF53244">
    <property type="entry name" value="MurD-like peptide ligases, peptide-binding domain"/>
    <property type="match status" value="1"/>
</dbReference>
<evidence type="ECO:0000256" key="20">
    <source>
        <dbReference type="ARBA" id="ARBA00049035"/>
    </source>
</evidence>
<dbReference type="Gene3D" id="3.40.1190.10">
    <property type="entry name" value="Mur-like, catalytic domain"/>
    <property type="match status" value="1"/>
</dbReference>
<evidence type="ECO:0000256" key="8">
    <source>
        <dbReference type="ARBA" id="ARBA00019357"/>
    </source>
</evidence>
<evidence type="ECO:0000313" key="26">
    <source>
        <dbReference type="Proteomes" id="UP000326903"/>
    </source>
</evidence>
<keyword evidence="13" id="KW-0460">Magnesium</keyword>
<evidence type="ECO:0000256" key="5">
    <source>
        <dbReference type="ARBA" id="ARBA00008276"/>
    </source>
</evidence>
<dbReference type="Gene3D" id="3.90.190.20">
    <property type="entry name" value="Mur ligase, C-terminal domain"/>
    <property type="match status" value="1"/>
</dbReference>
<evidence type="ECO:0000256" key="17">
    <source>
        <dbReference type="ARBA" id="ARBA00032510"/>
    </source>
</evidence>
<keyword evidence="26" id="KW-1185">Reference proteome</keyword>
<feature type="domain" description="Mur ligase C-terminal" evidence="23">
    <location>
        <begin position="302"/>
        <end position="419"/>
    </location>
</feature>
<dbReference type="InterPro" id="IPR036615">
    <property type="entry name" value="Mur_ligase_C_dom_sf"/>
</dbReference>
<dbReference type="EC" id="6.3.2.17" evidence="7"/>
<dbReference type="GO" id="GO:0004326">
    <property type="term" value="F:tetrahydrofolylpolyglutamate synthase activity"/>
    <property type="evidence" value="ECO:0007669"/>
    <property type="project" value="UniProtKB-EC"/>
</dbReference>
<dbReference type="RefSeq" id="WP_150413117.1">
    <property type="nucleotide sequence ID" value="NZ_VYQF01000001.1"/>
</dbReference>
<dbReference type="AlphaFoldDB" id="A0A5J5IKD8"/>
<dbReference type="InterPro" id="IPR018109">
    <property type="entry name" value="Folylpolyglutamate_synth_CS"/>
</dbReference>
<keyword evidence="9 22" id="KW-0436">Ligase</keyword>
<evidence type="ECO:0000256" key="16">
    <source>
        <dbReference type="ARBA" id="ARBA00030592"/>
    </source>
</evidence>
<keyword evidence="14" id="KW-0289">Folate biosynthesis</keyword>